<dbReference type="PRINTS" id="PR00081">
    <property type="entry name" value="GDHRDH"/>
</dbReference>
<accession>A0A068TCQ8</accession>
<dbReference type="InterPro" id="IPR036291">
    <property type="entry name" value="NAD(P)-bd_dom_sf"/>
</dbReference>
<dbReference type="KEGG" id="ngl:RG1141_CH34960"/>
<evidence type="ECO:0000313" key="3">
    <source>
        <dbReference type="Proteomes" id="UP000028186"/>
    </source>
</evidence>
<dbReference type="CDD" id="cd05233">
    <property type="entry name" value="SDR_c"/>
    <property type="match status" value="1"/>
</dbReference>
<dbReference type="PATRIC" id="fig|1028801.3.peg.3567"/>
<sequence>MEGLSLYNASKAAVRSFARTWANDLRGRKICVNALSPGFTLTPLMENGLHIGQAEIEALKDFAAREVPLGYMAEPVEIATAALFLASQDAKYVNGIELTVDGGLSQI</sequence>
<dbReference type="AlphaFoldDB" id="A0A068TCQ8"/>
<reference evidence="3" key="1">
    <citation type="journal article" date="2014" name="BMC Genomics">
        <title>Genome sequencing of two Neorhizobium galegae strains reveals a noeT gene responsible for the unusual acetylation of the nodulation factors.</title>
        <authorList>
            <person name="Osterman J."/>
            <person name="Marsh J."/>
            <person name="Laine P.K."/>
            <person name="Zeng Z."/>
            <person name="Alatalo E."/>
            <person name="Sullivan J.T."/>
            <person name="Young J.P."/>
            <person name="Thomas-Oates J."/>
            <person name="Paulin L."/>
            <person name="Lindstrom K."/>
        </authorList>
    </citation>
    <scope>NUCLEOTIDE SEQUENCE [LARGE SCALE GENOMIC DNA]</scope>
    <source>
        <strain evidence="3">HAMBI 1141</strain>
    </source>
</reference>
<dbReference type="Pfam" id="PF13561">
    <property type="entry name" value="adh_short_C2"/>
    <property type="match status" value="1"/>
</dbReference>
<organism evidence="2 3">
    <name type="scientific">Neorhizobium galegae bv. officinalis bv. officinalis str. HAMBI 1141</name>
    <dbReference type="NCBI Taxonomy" id="1028801"/>
    <lineage>
        <taxon>Bacteria</taxon>
        <taxon>Pseudomonadati</taxon>
        <taxon>Pseudomonadota</taxon>
        <taxon>Alphaproteobacteria</taxon>
        <taxon>Hyphomicrobiales</taxon>
        <taxon>Rhizobiaceae</taxon>
        <taxon>Rhizobium/Agrobacterium group</taxon>
        <taxon>Neorhizobium</taxon>
    </lineage>
</organism>
<evidence type="ECO:0000313" key="2">
    <source>
        <dbReference type="EMBL" id="CDN55831.1"/>
    </source>
</evidence>
<dbReference type="eggNOG" id="COG1028">
    <property type="taxonomic scope" value="Bacteria"/>
</dbReference>
<comment type="similarity">
    <text evidence="1">Belongs to the short-chain dehydrogenases/reductases (SDR) family.</text>
</comment>
<dbReference type="SUPFAM" id="SSF51735">
    <property type="entry name" value="NAD(P)-binding Rossmann-fold domains"/>
    <property type="match status" value="1"/>
</dbReference>
<gene>
    <name evidence="2" type="ORF">RG1141_CH34960</name>
</gene>
<dbReference type="Gene3D" id="3.40.50.720">
    <property type="entry name" value="NAD(P)-binding Rossmann-like Domain"/>
    <property type="match status" value="1"/>
</dbReference>
<dbReference type="Proteomes" id="UP000028186">
    <property type="component" value="Chromosome I"/>
</dbReference>
<proteinExistence type="inferred from homology"/>
<evidence type="ECO:0000256" key="1">
    <source>
        <dbReference type="ARBA" id="ARBA00006484"/>
    </source>
</evidence>
<dbReference type="RefSeq" id="WP_080719227.1">
    <property type="nucleotide sequence ID" value="NZ_HG938355.1"/>
</dbReference>
<dbReference type="EMBL" id="HG938355">
    <property type="protein sequence ID" value="CDN55831.1"/>
    <property type="molecule type" value="Genomic_DNA"/>
</dbReference>
<dbReference type="GO" id="GO:0016616">
    <property type="term" value="F:oxidoreductase activity, acting on the CH-OH group of donors, NAD or NADP as acceptor"/>
    <property type="evidence" value="ECO:0007669"/>
    <property type="project" value="TreeGrafter"/>
</dbReference>
<dbReference type="InterPro" id="IPR002347">
    <property type="entry name" value="SDR_fam"/>
</dbReference>
<dbReference type="HOGENOM" id="CLU_010194_47_12_5"/>
<protein>
    <submittedName>
        <fullName evidence="2">Short-chain dehydrogenases/reductases (SDR) family protein</fullName>
    </submittedName>
</protein>
<dbReference type="PANTHER" id="PTHR42760">
    <property type="entry name" value="SHORT-CHAIN DEHYDROGENASES/REDUCTASES FAMILY MEMBER"/>
    <property type="match status" value="1"/>
</dbReference>
<name>A0A068TCQ8_NEOGA</name>